<dbReference type="NCBIfam" id="TIGR01499">
    <property type="entry name" value="folC"/>
    <property type="match status" value="1"/>
</dbReference>
<evidence type="ECO:0008006" key="10">
    <source>
        <dbReference type="Google" id="ProtNLM"/>
    </source>
</evidence>
<keyword evidence="2" id="KW-0436">Ligase</keyword>
<dbReference type="GO" id="GO:0005524">
    <property type="term" value="F:ATP binding"/>
    <property type="evidence" value="ECO:0007669"/>
    <property type="project" value="UniProtKB-KW"/>
</dbReference>
<sequence>VSFTERFRINREFIKRDRAASLISELKGVISNKEPPTFFELTTAMALIYFFREDVDVSIVEVGMGGRLDATNVIYPMVSIITNIDLEHQEFLGDNIIDIAKEKGGIIKEGVNLVTGVNQPSVVNLLNSICKKRGAPFWRVGHNVLYRRLPSGLLGYYGLRSRYTNLELGLKGRFQYRNAALALLTLEVLKRKGLTISDEAVRLGLNDLIWPGRLEEVSSNPVIILDGAHNPSAMRSLAKSIGRDFDFKKLILVLGIMEDKDIKNILIEILPLANRVIYTRPTYYRAA</sequence>
<dbReference type="InterPro" id="IPR036565">
    <property type="entry name" value="Mur-like_cat_sf"/>
</dbReference>
<dbReference type="GO" id="GO:0008841">
    <property type="term" value="F:dihydrofolate synthase activity"/>
    <property type="evidence" value="ECO:0007669"/>
    <property type="project" value="TreeGrafter"/>
</dbReference>
<evidence type="ECO:0000256" key="6">
    <source>
        <dbReference type="ARBA" id="ARBA00022842"/>
    </source>
</evidence>
<feature type="domain" description="Mur ligase C-terminal" evidence="7">
    <location>
        <begin position="212"/>
        <end position="282"/>
    </location>
</feature>
<organism evidence="9">
    <name type="scientific">marine sediment metagenome</name>
    <dbReference type="NCBI Taxonomy" id="412755"/>
    <lineage>
        <taxon>unclassified sequences</taxon>
        <taxon>metagenomes</taxon>
        <taxon>ecological metagenomes</taxon>
    </lineage>
</organism>
<keyword evidence="6" id="KW-0460">Magnesium</keyword>
<dbReference type="Gene3D" id="3.90.190.20">
    <property type="entry name" value="Mur ligase, C-terminal domain"/>
    <property type="match status" value="1"/>
</dbReference>
<dbReference type="PROSITE" id="PS01012">
    <property type="entry name" value="FOLYLPOLYGLU_SYNT_2"/>
    <property type="match status" value="1"/>
</dbReference>
<evidence type="ECO:0000259" key="7">
    <source>
        <dbReference type="Pfam" id="PF02875"/>
    </source>
</evidence>
<dbReference type="InterPro" id="IPR013221">
    <property type="entry name" value="Mur_ligase_cen"/>
</dbReference>
<dbReference type="GO" id="GO:0004326">
    <property type="term" value="F:tetrahydrofolylpolyglutamate synthase activity"/>
    <property type="evidence" value="ECO:0007669"/>
    <property type="project" value="InterPro"/>
</dbReference>
<evidence type="ECO:0000259" key="8">
    <source>
        <dbReference type="Pfam" id="PF08245"/>
    </source>
</evidence>
<dbReference type="AlphaFoldDB" id="X0YFM7"/>
<evidence type="ECO:0000256" key="1">
    <source>
        <dbReference type="ARBA" id="ARBA00008276"/>
    </source>
</evidence>
<comment type="caution">
    <text evidence="9">The sequence shown here is derived from an EMBL/GenBank/DDBJ whole genome shotgun (WGS) entry which is preliminary data.</text>
</comment>
<keyword evidence="4" id="KW-0547">Nucleotide-binding</keyword>
<proteinExistence type="inferred from homology"/>
<feature type="domain" description="Mur ligase central" evidence="8">
    <location>
        <begin position="33"/>
        <end position="184"/>
    </location>
</feature>
<reference evidence="9" key="1">
    <citation type="journal article" date="2014" name="Front. Microbiol.">
        <title>High frequency of phylogenetically diverse reductive dehalogenase-homologous genes in deep subseafloor sedimentary metagenomes.</title>
        <authorList>
            <person name="Kawai M."/>
            <person name="Futagami T."/>
            <person name="Toyoda A."/>
            <person name="Takaki Y."/>
            <person name="Nishi S."/>
            <person name="Hori S."/>
            <person name="Arai W."/>
            <person name="Tsubouchi T."/>
            <person name="Morono Y."/>
            <person name="Uchiyama I."/>
            <person name="Ito T."/>
            <person name="Fujiyama A."/>
            <person name="Inagaki F."/>
            <person name="Takami H."/>
        </authorList>
    </citation>
    <scope>NUCLEOTIDE SEQUENCE</scope>
    <source>
        <strain evidence="9">Expedition CK06-06</strain>
    </source>
</reference>
<dbReference type="SUPFAM" id="SSF53623">
    <property type="entry name" value="MurD-like peptide ligases, catalytic domain"/>
    <property type="match status" value="1"/>
</dbReference>
<dbReference type="PANTHER" id="PTHR11136:SF0">
    <property type="entry name" value="DIHYDROFOLATE SYNTHETASE-RELATED"/>
    <property type="match status" value="1"/>
</dbReference>
<gene>
    <name evidence="9" type="ORF">S01H4_11384</name>
</gene>
<dbReference type="Pfam" id="PF02875">
    <property type="entry name" value="Mur_ligase_C"/>
    <property type="match status" value="1"/>
</dbReference>
<dbReference type="Gene3D" id="3.40.1190.10">
    <property type="entry name" value="Mur-like, catalytic domain"/>
    <property type="match status" value="1"/>
</dbReference>
<evidence type="ECO:0000256" key="3">
    <source>
        <dbReference type="ARBA" id="ARBA00022723"/>
    </source>
</evidence>
<dbReference type="InterPro" id="IPR001645">
    <property type="entry name" value="Folylpolyglutamate_synth"/>
</dbReference>
<keyword evidence="3" id="KW-0479">Metal-binding</keyword>
<name>X0YFM7_9ZZZZ</name>
<dbReference type="Pfam" id="PF08245">
    <property type="entry name" value="Mur_ligase_M"/>
    <property type="match status" value="1"/>
</dbReference>
<feature type="non-terminal residue" evidence="9">
    <location>
        <position position="1"/>
    </location>
</feature>
<dbReference type="InterPro" id="IPR036615">
    <property type="entry name" value="Mur_ligase_C_dom_sf"/>
</dbReference>
<evidence type="ECO:0000256" key="2">
    <source>
        <dbReference type="ARBA" id="ARBA00022598"/>
    </source>
</evidence>
<protein>
    <recommendedName>
        <fullName evidence="10">Mur ligase central domain-containing protein</fullName>
    </recommendedName>
</protein>
<evidence type="ECO:0000313" key="9">
    <source>
        <dbReference type="EMBL" id="GAG54804.1"/>
    </source>
</evidence>
<dbReference type="GO" id="GO:0005737">
    <property type="term" value="C:cytoplasm"/>
    <property type="evidence" value="ECO:0007669"/>
    <property type="project" value="TreeGrafter"/>
</dbReference>
<accession>X0YFM7</accession>
<dbReference type="PANTHER" id="PTHR11136">
    <property type="entry name" value="FOLYLPOLYGLUTAMATE SYNTHASE-RELATED"/>
    <property type="match status" value="1"/>
</dbReference>
<comment type="similarity">
    <text evidence="1">Belongs to the folylpolyglutamate synthase family.</text>
</comment>
<dbReference type="InterPro" id="IPR018109">
    <property type="entry name" value="Folylpolyglutamate_synth_CS"/>
</dbReference>
<feature type="non-terminal residue" evidence="9">
    <location>
        <position position="287"/>
    </location>
</feature>
<dbReference type="InterPro" id="IPR004101">
    <property type="entry name" value="Mur_ligase_C"/>
</dbReference>
<dbReference type="SUPFAM" id="SSF53244">
    <property type="entry name" value="MurD-like peptide ligases, peptide-binding domain"/>
    <property type="match status" value="1"/>
</dbReference>
<evidence type="ECO:0000256" key="4">
    <source>
        <dbReference type="ARBA" id="ARBA00022741"/>
    </source>
</evidence>
<keyword evidence="5" id="KW-0067">ATP-binding</keyword>
<evidence type="ECO:0000256" key="5">
    <source>
        <dbReference type="ARBA" id="ARBA00022840"/>
    </source>
</evidence>
<dbReference type="EMBL" id="BART01004584">
    <property type="protein sequence ID" value="GAG54804.1"/>
    <property type="molecule type" value="Genomic_DNA"/>
</dbReference>
<dbReference type="GO" id="GO:0046872">
    <property type="term" value="F:metal ion binding"/>
    <property type="evidence" value="ECO:0007669"/>
    <property type="project" value="UniProtKB-KW"/>
</dbReference>